<dbReference type="Pfam" id="PF04350">
    <property type="entry name" value="PilO"/>
    <property type="match status" value="1"/>
</dbReference>
<comment type="caution">
    <text evidence="1">The sequence shown here is derived from an EMBL/GenBank/DDBJ whole genome shotgun (WGS) entry which is preliminary data.</text>
</comment>
<reference evidence="1 2" key="1">
    <citation type="journal article" date="2016" name="Nat. Commun.">
        <title>Thousands of microbial genomes shed light on interconnected biogeochemical processes in an aquifer system.</title>
        <authorList>
            <person name="Anantharaman K."/>
            <person name="Brown C.T."/>
            <person name="Hug L.A."/>
            <person name="Sharon I."/>
            <person name="Castelle C.J."/>
            <person name="Probst A.J."/>
            <person name="Thomas B.C."/>
            <person name="Singh A."/>
            <person name="Wilkins M.J."/>
            <person name="Karaoz U."/>
            <person name="Brodie E.L."/>
            <person name="Williams K.H."/>
            <person name="Hubbard S.S."/>
            <person name="Banfield J.F."/>
        </authorList>
    </citation>
    <scope>NUCLEOTIDE SEQUENCE [LARGE SCALE GENOMIC DNA]</scope>
</reference>
<proteinExistence type="predicted"/>
<sequence>MTKNIIVVFLMLAAFFIFWSGSRPLYEKIRVVKNEETDLKNFLQKIQEIRVLRDDLLTSYNAISNEDLKRLKKIIPFSPEKEILIAQFENLATSQNLNLKSVEIAEPAKNKNAEEQQNKLKTYESVNVSLVLNGGYKDFLNFIKALEENLRIIDFETINFGAGDKNIYDFSIKAETYFLKKQ</sequence>
<dbReference type="EMBL" id="MHMS01000004">
    <property type="protein sequence ID" value="OGZ32664.1"/>
    <property type="molecule type" value="Genomic_DNA"/>
</dbReference>
<evidence type="ECO:0008006" key="3">
    <source>
        <dbReference type="Google" id="ProtNLM"/>
    </source>
</evidence>
<dbReference type="STRING" id="1801726.A3H02_01195"/>
<organism evidence="1 2">
    <name type="scientific">Candidatus Niyogibacteria bacterium RIFCSPLOWO2_12_FULL_41_13</name>
    <dbReference type="NCBI Taxonomy" id="1801726"/>
    <lineage>
        <taxon>Bacteria</taxon>
        <taxon>Candidatus Niyogiibacteriota</taxon>
    </lineage>
</organism>
<dbReference type="Gene3D" id="3.30.70.60">
    <property type="match status" value="1"/>
</dbReference>
<accession>A0A1G2F3J7</accession>
<protein>
    <recommendedName>
        <fullName evidence="3">Pilus assembly protein PilO</fullName>
    </recommendedName>
</protein>
<dbReference type="Proteomes" id="UP000176787">
    <property type="component" value="Unassembled WGS sequence"/>
</dbReference>
<gene>
    <name evidence="1" type="ORF">A3H02_01195</name>
</gene>
<dbReference type="AlphaFoldDB" id="A0A1G2F3J7"/>
<dbReference type="GO" id="GO:0043683">
    <property type="term" value="P:type IV pilus assembly"/>
    <property type="evidence" value="ECO:0007669"/>
    <property type="project" value="InterPro"/>
</dbReference>
<dbReference type="InterPro" id="IPR007445">
    <property type="entry name" value="PilO"/>
</dbReference>
<evidence type="ECO:0000313" key="2">
    <source>
        <dbReference type="Proteomes" id="UP000176787"/>
    </source>
</evidence>
<evidence type="ECO:0000313" key="1">
    <source>
        <dbReference type="EMBL" id="OGZ32664.1"/>
    </source>
</evidence>
<dbReference type="GO" id="GO:0043107">
    <property type="term" value="P:type IV pilus-dependent motility"/>
    <property type="evidence" value="ECO:0007669"/>
    <property type="project" value="InterPro"/>
</dbReference>
<dbReference type="InterPro" id="IPR014717">
    <property type="entry name" value="Transl_elong_EF1B/ribsomal_bS6"/>
</dbReference>
<name>A0A1G2F3J7_9BACT</name>